<evidence type="ECO:0000256" key="1">
    <source>
        <dbReference type="SAM" id="MobiDB-lite"/>
    </source>
</evidence>
<name>A0AAD5WPH8_9PEZI</name>
<dbReference type="AlphaFoldDB" id="A0AAD5WPH8"/>
<dbReference type="PANTHER" id="PTHR12652:SF25">
    <property type="entry name" value="MICROBODY (PEROXISOME) PROLIFERATION PROTEIN PEROXIN 11C (EUROFUNG)"/>
    <property type="match status" value="1"/>
</dbReference>
<comment type="caution">
    <text evidence="2">The sequence shown here is derived from an EMBL/GenBank/DDBJ whole genome shotgun (WGS) entry which is preliminary data.</text>
</comment>
<dbReference type="PANTHER" id="PTHR12652">
    <property type="entry name" value="PEROXISOMAL BIOGENESIS FACTOR 11"/>
    <property type="match status" value="1"/>
</dbReference>
<dbReference type="Proteomes" id="UP001201980">
    <property type="component" value="Unassembled WGS sequence"/>
</dbReference>
<sequence length="341" mass="36511">MTDADPAPPLPSQIPSSPSSPPRPIIHPKSVAAAISSLPGNTDAFLQRLQKCISTPAGTDAILLLVCYASKLLSQVLASASIQTLHARARQVVALALSFPPGKEGSMAGANAGVSVLLAPASASGLPAKLMGLSLRLKALSGMLSDVRAFGRLWGLLGMYFWAKKLVLAKRSADYKPPKTMDSLVGHASLASCIAFQAMENVAYLGAKNVLPVSPQRQASLYCWSSRFWALYVGLDLGRLMRELLDRRATRQERRVARAKAASENMDPAAAAEAGRAMEEEEKEWLSQWKRTFLRQCAWAPITVHYSKEKGLMSDAMVGLLGSVPGMLSVGALWKEAGKAV</sequence>
<protein>
    <submittedName>
        <fullName evidence="2">Peroxin 11c protein</fullName>
    </submittedName>
</protein>
<keyword evidence="3" id="KW-1185">Reference proteome</keyword>
<feature type="region of interest" description="Disordered" evidence="1">
    <location>
        <begin position="1"/>
        <end position="25"/>
    </location>
</feature>
<proteinExistence type="predicted"/>
<evidence type="ECO:0000313" key="3">
    <source>
        <dbReference type="Proteomes" id="UP001201980"/>
    </source>
</evidence>
<dbReference type="EMBL" id="JAKWBI020000432">
    <property type="protein sequence ID" value="KAJ2895061.1"/>
    <property type="molecule type" value="Genomic_DNA"/>
</dbReference>
<evidence type="ECO:0000313" key="2">
    <source>
        <dbReference type="EMBL" id="KAJ2895061.1"/>
    </source>
</evidence>
<organism evidence="2 3">
    <name type="scientific">Zalerion maritima</name>
    <dbReference type="NCBI Taxonomy" id="339359"/>
    <lineage>
        <taxon>Eukaryota</taxon>
        <taxon>Fungi</taxon>
        <taxon>Dikarya</taxon>
        <taxon>Ascomycota</taxon>
        <taxon>Pezizomycotina</taxon>
        <taxon>Sordariomycetes</taxon>
        <taxon>Lulworthiomycetidae</taxon>
        <taxon>Lulworthiales</taxon>
        <taxon>Lulworthiaceae</taxon>
        <taxon>Zalerion</taxon>
    </lineage>
</organism>
<reference evidence="2" key="1">
    <citation type="submission" date="2022-07" db="EMBL/GenBank/DDBJ databases">
        <title>Draft genome sequence of Zalerion maritima ATCC 34329, a (micro)plastics degrading marine fungus.</title>
        <authorList>
            <person name="Paco A."/>
            <person name="Goncalves M.F.M."/>
            <person name="Rocha-Santos T.A.P."/>
            <person name="Alves A."/>
        </authorList>
    </citation>
    <scope>NUCLEOTIDE SEQUENCE</scope>
    <source>
        <strain evidence="2">ATCC 34329</strain>
    </source>
</reference>
<accession>A0AAD5WPH8</accession>
<gene>
    <name evidence="2" type="ORF">MKZ38_006968</name>
</gene>